<evidence type="ECO:0000256" key="16">
    <source>
        <dbReference type="ARBA" id="ARBA00023065"/>
    </source>
</evidence>
<dbReference type="Pfam" id="PF00122">
    <property type="entry name" value="E1-E2_ATPase"/>
    <property type="match status" value="1"/>
</dbReference>
<evidence type="ECO:0000313" key="25">
    <source>
        <dbReference type="Proteomes" id="UP000070383"/>
    </source>
</evidence>
<dbReference type="Gene3D" id="3.40.1110.10">
    <property type="entry name" value="Calcium-transporting ATPase, cytoplasmic domain N"/>
    <property type="match status" value="1"/>
</dbReference>
<keyword evidence="5" id="KW-0813">Transport</keyword>
<evidence type="ECO:0000256" key="5">
    <source>
        <dbReference type="ARBA" id="ARBA00022448"/>
    </source>
</evidence>
<keyword evidence="13" id="KW-1278">Translocase</keyword>
<evidence type="ECO:0000256" key="6">
    <source>
        <dbReference type="ARBA" id="ARBA00022692"/>
    </source>
</evidence>
<dbReference type="InterPro" id="IPR027256">
    <property type="entry name" value="P-typ_ATPase_IB"/>
</dbReference>
<dbReference type="InterPro" id="IPR001757">
    <property type="entry name" value="P_typ_ATPase"/>
</dbReference>
<feature type="transmembrane region" description="Helical" evidence="21">
    <location>
        <begin position="352"/>
        <end position="374"/>
    </location>
</feature>
<evidence type="ECO:0000256" key="8">
    <source>
        <dbReference type="ARBA" id="ARBA00022737"/>
    </source>
</evidence>
<keyword evidence="16" id="KW-0406">Ion transport</keyword>
<dbReference type="STRING" id="33036.HMPREF3200_01260"/>
<dbReference type="CDD" id="cd00371">
    <property type="entry name" value="HMA"/>
    <property type="match status" value="2"/>
</dbReference>
<dbReference type="Gene3D" id="2.70.150.10">
    <property type="entry name" value="Calcium-transporting ATPase, cytoplasmic transduction domain A"/>
    <property type="match status" value="1"/>
</dbReference>
<evidence type="ECO:0000256" key="3">
    <source>
        <dbReference type="ARBA" id="ARBA00012517"/>
    </source>
</evidence>
<evidence type="ECO:0000256" key="21">
    <source>
        <dbReference type="RuleBase" id="RU362081"/>
    </source>
</evidence>
<dbReference type="InterPro" id="IPR059000">
    <property type="entry name" value="ATPase_P-type_domA"/>
</dbReference>
<keyword evidence="17 21" id="KW-0472">Membrane</keyword>
<dbReference type="GO" id="GO:0005524">
    <property type="term" value="F:ATP binding"/>
    <property type="evidence" value="ECO:0007669"/>
    <property type="project" value="UniProtKB-UniRule"/>
</dbReference>
<dbReference type="GO" id="GO:0005507">
    <property type="term" value="F:copper ion binding"/>
    <property type="evidence" value="ECO:0007669"/>
    <property type="project" value="InterPro"/>
</dbReference>
<dbReference type="InterPro" id="IPR008250">
    <property type="entry name" value="ATPase_P-typ_transduc_dom_A_sf"/>
</dbReference>
<feature type="transmembrane region" description="Helical" evidence="21">
    <location>
        <begin position="94"/>
        <end position="117"/>
    </location>
</feature>
<keyword evidence="25" id="KW-1185">Reference proteome</keyword>
<dbReference type="AlphaFoldDB" id="A0A133KDG8"/>
<comment type="catalytic activity">
    <reaction evidence="20">
        <text>Cu(+)(in) + ATP + H2O = Cu(+)(out) + ADP + phosphate + H(+)</text>
        <dbReference type="Rhea" id="RHEA:25792"/>
        <dbReference type="ChEBI" id="CHEBI:15377"/>
        <dbReference type="ChEBI" id="CHEBI:15378"/>
        <dbReference type="ChEBI" id="CHEBI:30616"/>
        <dbReference type="ChEBI" id="CHEBI:43474"/>
        <dbReference type="ChEBI" id="CHEBI:49552"/>
        <dbReference type="ChEBI" id="CHEBI:456216"/>
        <dbReference type="EC" id="7.2.2.8"/>
    </reaction>
</comment>
<dbReference type="GO" id="GO:0005886">
    <property type="term" value="C:plasma membrane"/>
    <property type="evidence" value="ECO:0007669"/>
    <property type="project" value="UniProtKB-SubCell"/>
</dbReference>
<dbReference type="PROSITE" id="PS50846">
    <property type="entry name" value="HMA_2"/>
    <property type="match status" value="2"/>
</dbReference>
<dbReference type="InterPro" id="IPR017969">
    <property type="entry name" value="Heavy-metal-associated_CS"/>
</dbReference>
<accession>A0A133KDG8</accession>
<keyword evidence="15" id="KW-0186">Copper</keyword>
<dbReference type="FunFam" id="2.70.150.10:FF:000002">
    <property type="entry name" value="Copper-transporting ATPase 1, putative"/>
    <property type="match status" value="1"/>
</dbReference>
<dbReference type="CDD" id="cd02094">
    <property type="entry name" value="P-type_ATPase_Cu-like"/>
    <property type="match status" value="1"/>
</dbReference>
<dbReference type="Gene3D" id="3.30.70.100">
    <property type="match status" value="2"/>
</dbReference>
<keyword evidence="11 21" id="KW-0067">ATP-binding</keyword>
<keyword evidence="21" id="KW-1003">Cell membrane</keyword>
<dbReference type="SFLD" id="SFLDS00003">
    <property type="entry name" value="Haloacid_Dehalogenase"/>
    <property type="match status" value="1"/>
</dbReference>
<reference evidence="25" key="1">
    <citation type="submission" date="2016-01" db="EMBL/GenBank/DDBJ databases">
        <authorList>
            <person name="Mitreva M."/>
            <person name="Pepin K.H."/>
            <person name="Mihindukulasuriya K.A."/>
            <person name="Fulton R."/>
            <person name="Fronick C."/>
            <person name="O'Laughlin M."/>
            <person name="Miner T."/>
            <person name="Herter B."/>
            <person name="Rosa B.A."/>
            <person name="Cordes M."/>
            <person name="Tomlinson C."/>
            <person name="Wollam A."/>
            <person name="Palsikar V.B."/>
            <person name="Mardis E.R."/>
            <person name="Wilson R.K."/>
        </authorList>
    </citation>
    <scope>NUCLEOTIDE SEQUENCE [LARGE SCALE GENOMIC DNA]</scope>
    <source>
        <strain evidence="25">MJR8151</strain>
    </source>
</reference>
<evidence type="ECO:0000256" key="1">
    <source>
        <dbReference type="ARBA" id="ARBA00004651"/>
    </source>
</evidence>
<dbReference type="SUPFAM" id="SSF56784">
    <property type="entry name" value="HAD-like"/>
    <property type="match status" value="1"/>
</dbReference>
<protein>
    <recommendedName>
        <fullName evidence="4">Copper-exporting P-type ATPase</fullName>
        <ecNumber evidence="3">7.2.2.8</ecNumber>
    </recommendedName>
    <alternativeName>
        <fullName evidence="18">Copper-exporting P-type ATPase A</fullName>
    </alternativeName>
    <alternativeName>
        <fullName evidence="19">Cu(+)-exporting ATPase</fullName>
    </alternativeName>
</protein>
<dbReference type="Pfam" id="PF00403">
    <property type="entry name" value="HMA"/>
    <property type="match status" value="2"/>
</dbReference>
<dbReference type="Proteomes" id="UP000070383">
    <property type="component" value="Unassembled WGS sequence"/>
</dbReference>
<feature type="domain" description="HMA" evidence="23">
    <location>
        <begin position="1"/>
        <end position="66"/>
    </location>
</feature>
<dbReference type="PRINTS" id="PR00943">
    <property type="entry name" value="CUATPASE"/>
</dbReference>
<dbReference type="SUPFAM" id="SSF81653">
    <property type="entry name" value="Calcium ATPase, transduction domain A"/>
    <property type="match status" value="1"/>
</dbReference>
<evidence type="ECO:0000256" key="4">
    <source>
        <dbReference type="ARBA" id="ARBA00015102"/>
    </source>
</evidence>
<dbReference type="SUPFAM" id="SSF81665">
    <property type="entry name" value="Calcium ATPase, transmembrane domain M"/>
    <property type="match status" value="1"/>
</dbReference>
<evidence type="ECO:0000256" key="13">
    <source>
        <dbReference type="ARBA" id="ARBA00022967"/>
    </source>
</evidence>
<evidence type="ECO:0000256" key="17">
    <source>
        <dbReference type="ARBA" id="ARBA00023136"/>
    </source>
</evidence>
<feature type="transmembrane region" description="Helical" evidence="21">
    <location>
        <begin position="162"/>
        <end position="180"/>
    </location>
</feature>
<dbReference type="Gene3D" id="3.40.50.1000">
    <property type="entry name" value="HAD superfamily/HAD-like"/>
    <property type="match status" value="1"/>
</dbReference>
<dbReference type="RefSeq" id="WP_060929541.1">
    <property type="nucleotide sequence ID" value="NZ_CAMPUE010000001.1"/>
</dbReference>
<sequence>MKKRFDVSGMTCAACQANVQKAVEKLGVDSVNVNLISESMTVNYDPSKINKEDIIKAVVDIGYGARPKNDTNSENTSLKEVEEMSTINRLKISFAFLMPLMYISMGEMINLPIPGIFKGLTGAVNYAFVQFLLAIPVIFINRKFFISGFKGLIKKAPNMDTLVALGSSAACIFGIFAIMRMSYAQATSDFDTLMHYRHNIYFESSATILTLITLGKYFEARSKGETKSSLKNLMELAPKRANIIKDGVEKSVDVSDLVKGDIVLVRPGEAIPVDGIIIEGSSLVDQSAITGESIAVNKGIGDEVISASINKQGSFKFKASRVGEDTTISQIISLVNDANETKAPIARIADKVAAIFVPLVIVIAIATFVIWTLASKNIEFALNLMIAVLVISCPCALGLATPMAIMVATGKAAQLGLLFKNAESLENLHKTNTILLDKTGTITEGKPVVTDVATDLDEKDFLEVAYSIEINSEHPLSSAIVAYAKEKSVRQQEVNNFKAISGLGISGQISDRTYLAGNERLMTENNISLGKYEKLALRYSEEGKTSMYFSDGEKIIGLMAAQDIPKESSRKAIRELKNLGYELIMLTGDNERTAEAIRKDLAIDKKFAQVLPQDKDKVVRKLQKEGKKVTMVGDGINDAPALARADIGVAIASGTDIAIDSCDVVLIKNSLLDLVESIKLSQMTIKIIKENLFWAFFYNIILIPIAAGLLYPFIGLTLNPMFAALAMSMSSVFVCLNSLRLRSFKANNKEEKNNNEEKEVNEKEIKMSELNKMIVKVDGMMCENCAKHVSKALISLAGIENVDIDLANKEALVDYFGSINEKEISDAINEAGYEYKGIEYK</sequence>
<evidence type="ECO:0000256" key="19">
    <source>
        <dbReference type="ARBA" id="ARBA00033239"/>
    </source>
</evidence>
<dbReference type="Pfam" id="PF00702">
    <property type="entry name" value="Hydrolase"/>
    <property type="match status" value="1"/>
</dbReference>
<evidence type="ECO:0000256" key="10">
    <source>
        <dbReference type="ARBA" id="ARBA00022796"/>
    </source>
</evidence>
<name>A0A133KDG8_9FIRM</name>
<evidence type="ECO:0000256" key="2">
    <source>
        <dbReference type="ARBA" id="ARBA00006024"/>
    </source>
</evidence>
<dbReference type="PANTHER" id="PTHR43520">
    <property type="entry name" value="ATP7, ISOFORM B"/>
    <property type="match status" value="1"/>
</dbReference>
<dbReference type="SFLD" id="SFLDG00002">
    <property type="entry name" value="C1.7:_P-type_atpase_like"/>
    <property type="match status" value="1"/>
</dbReference>
<feature type="transmembrane region" description="Helical" evidence="21">
    <location>
        <begin position="692"/>
        <end position="714"/>
    </location>
</feature>
<dbReference type="PROSITE" id="PS01047">
    <property type="entry name" value="HMA_1"/>
    <property type="match status" value="2"/>
</dbReference>
<dbReference type="InterPro" id="IPR023298">
    <property type="entry name" value="ATPase_P-typ_TM_dom_sf"/>
</dbReference>
<dbReference type="InterPro" id="IPR023214">
    <property type="entry name" value="HAD_sf"/>
</dbReference>
<evidence type="ECO:0000256" key="11">
    <source>
        <dbReference type="ARBA" id="ARBA00022840"/>
    </source>
</evidence>
<dbReference type="SUPFAM" id="SSF55008">
    <property type="entry name" value="HMA, heavy metal-associated domain"/>
    <property type="match status" value="2"/>
</dbReference>
<organism evidence="24 25">
    <name type="scientific">Anaerococcus tetradius</name>
    <dbReference type="NCBI Taxonomy" id="33036"/>
    <lineage>
        <taxon>Bacteria</taxon>
        <taxon>Bacillati</taxon>
        <taxon>Bacillota</taxon>
        <taxon>Tissierellia</taxon>
        <taxon>Tissierellales</taxon>
        <taxon>Peptoniphilaceae</taxon>
        <taxon>Anaerococcus</taxon>
    </lineage>
</organism>
<gene>
    <name evidence="24" type="ORF">HMPREF3200_01260</name>
</gene>
<dbReference type="PANTHER" id="PTHR43520:SF8">
    <property type="entry name" value="P-TYPE CU(+) TRANSPORTER"/>
    <property type="match status" value="1"/>
</dbReference>
<dbReference type="OrthoDB" id="9760364at2"/>
<evidence type="ECO:0000256" key="18">
    <source>
        <dbReference type="ARBA" id="ARBA00029719"/>
    </source>
</evidence>
<evidence type="ECO:0000256" key="15">
    <source>
        <dbReference type="ARBA" id="ARBA00023008"/>
    </source>
</evidence>
<feature type="transmembrane region" description="Helical" evidence="21">
    <location>
        <begin position="123"/>
        <end position="141"/>
    </location>
</feature>
<dbReference type="GO" id="GO:0016887">
    <property type="term" value="F:ATP hydrolysis activity"/>
    <property type="evidence" value="ECO:0007669"/>
    <property type="project" value="InterPro"/>
</dbReference>
<evidence type="ECO:0000313" key="24">
    <source>
        <dbReference type="EMBL" id="KWZ77606.1"/>
    </source>
</evidence>
<feature type="domain" description="HMA" evidence="23">
    <location>
        <begin position="771"/>
        <end position="836"/>
    </location>
</feature>
<dbReference type="InterPro" id="IPR006121">
    <property type="entry name" value="HMA_dom"/>
</dbReference>
<dbReference type="NCBIfam" id="TIGR00003">
    <property type="entry name" value="copper ion binding protein"/>
    <property type="match status" value="2"/>
</dbReference>
<dbReference type="EMBL" id="LRPM01000047">
    <property type="protein sequence ID" value="KWZ77606.1"/>
    <property type="molecule type" value="Genomic_DNA"/>
</dbReference>
<keyword evidence="9 21" id="KW-0547">Nucleotide-binding</keyword>
<evidence type="ECO:0000256" key="12">
    <source>
        <dbReference type="ARBA" id="ARBA00022842"/>
    </source>
</evidence>
<comment type="subcellular location">
    <subcellularLocation>
        <location evidence="1">Cell membrane</location>
        <topology evidence="1">Multi-pass membrane protein</topology>
    </subcellularLocation>
</comment>
<keyword evidence="22" id="KW-0175">Coiled coil</keyword>
<keyword evidence="10" id="KW-0187">Copper transport</keyword>
<dbReference type="GO" id="GO:0043682">
    <property type="term" value="F:P-type divalent copper transporter activity"/>
    <property type="evidence" value="ECO:0007669"/>
    <property type="project" value="TreeGrafter"/>
</dbReference>
<dbReference type="InterPro" id="IPR036412">
    <property type="entry name" value="HAD-like_sf"/>
</dbReference>
<dbReference type="PRINTS" id="PR00119">
    <property type="entry name" value="CATATPASE"/>
</dbReference>
<feature type="transmembrane region" description="Helical" evidence="21">
    <location>
        <begin position="200"/>
        <end position="218"/>
    </location>
</feature>
<keyword evidence="7 21" id="KW-0479">Metal-binding</keyword>
<evidence type="ECO:0000256" key="14">
    <source>
        <dbReference type="ARBA" id="ARBA00022989"/>
    </source>
</evidence>
<feature type="transmembrane region" description="Helical" evidence="21">
    <location>
        <begin position="720"/>
        <end position="739"/>
    </location>
</feature>
<dbReference type="InterPro" id="IPR044492">
    <property type="entry name" value="P_typ_ATPase_HD_dom"/>
</dbReference>
<keyword evidence="8" id="KW-0677">Repeat</keyword>
<evidence type="ECO:0000256" key="7">
    <source>
        <dbReference type="ARBA" id="ARBA00022723"/>
    </source>
</evidence>
<evidence type="ECO:0000256" key="9">
    <source>
        <dbReference type="ARBA" id="ARBA00022741"/>
    </source>
</evidence>
<dbReference type="FunFam" id="3.30.70.100:FF:000005">
    <property type="entry name" value="Copper-exporting P-type ATPase A"/>
    <property type="match status" value="1"/>
</dbReference>
<dbReference type="InterPro" id="IPR023299">
    <property type="entry name" value="ATPase_P-typ_cyto_dom_N"/>
</dbReference>
<dbReference type="NCBIfam" id="TIGR01494">
    <property type="entry name" value="ATPase_P-type"/>
    <property type="match status" value="1"/>
</dbReference>
<keyword evidence="14 21" id="KW-1133">Transmembrane helix</keyword>
<feature type="coiled-coil region" evidence="22">
    <location>
        <begin position="741"/>
        <end position="773"/>
    </location>
</feature>
<dbReference type="InterPro" id="IPR036163">
    <property type="entry name" value="HMA_dom_sf"/>
</dbReference>
<dbReference type="NCBIfam" id="TIGR01525">
    <property type="entry name" value="ATPase-IB_hvy"/>
    <property type="match status" value="1"/>
</dbReference>
<evidence type="ECO:0000256" key="20">
    <source>
        <dbReference type="ARBA" id="ARBA00049289"/>
    </source>
</evidence>
<dbReference type="PROSITE" id="PS00154">
    <property type="entry name" value="ATPASE_E1_E2"/>
    <property type="match status" value="1"/>
</dbReference>
<dbReference type="EC" id="7.2.2.8" evidence="3"/>
<dbReference type="NCBIfam" id="TIGR01511">
    <property type="entry name" value="ATPase-IB1_Cu"/>
    <property type="match status" value="1"/>
</dbReference>
<feature type="transmembrane region" description="Helical" evidence="21">
    <location>
        <begin position="380"/>
        <end position="401"/>
    </location>
</feature>
<comment type="similarity">
    <text evidence="2 21">Belongs to the cation transport ATPase (P-type) (TC 3.A.3) family. Type IB subfamily.</text>
</comment>
<keyword evidence="12" id="KW-0460">Magnesium</keyword>
<evidence type="ECO:0000256" key="22">
    <source>
        <dbReference type="SAM" id="Coils"/>
    </source>
</evidence>
<proteinExistence type="inferred from homology"/>
<comment type="caution">
    <text evidence="24">The sequence shown here is derived from an EMBL/GenBank/DDBJ whole genome shotgun (WGS) entry which is preliminary data.</text>
</comment>
<dbReference type="PATRIC" id="fig|33036.3.peg.1248"/>
<dbReference type="GO" id="GO:0140581">
    <property type="term" value="F:P-type monovalent copper transporter activity"/>
    <property type="evidence" value="ECO:0007669"/>
    <property type="project" value="UniProtKB-EC"/>
</dbReference>
<dbReference type="GO" id="GO:0055070">
    <property type="term" value="P:copper ion homeostasis"/>
    <property type="evidence" value="ECO:0007669"/>
    <property type="project" value="TreeGrafter"/>
</dbReference>
<evidence type="ECO:0000259" key="23">
    <source>
        <dbReference type="PROSITE" id="PS50846"/>
    </source>
</evidence>
<dbReference type="SFLD" id="SFLDF00027">
    <property type="entry name" value="p-type_atpase"/>
    <property type="match status" value="1"/>
</dbReference>
<dbReference type="InterPro" id="IPR006122">
    <property type="entry name" value="HMA_Cu_ion-bd"/>
</dbReference>
<keyword evidence="6 21" id="KW-0812">Transmembrane</keyword>
<dbReference type="InterPro" id="IPR018303">
    <property type="entry name" value="ATPase_P-typ_P_site"/>
</dbReference>